<reference evidence="1 2" key="1">
    <citation type="journal article" date="2012" name="Gene">
        <title>Sequence of Leptospira santarosai serovar Shermani genome and prediction of virulence-associated genes.</title>
        <authorList>
            <person name="Chou L.F."/>
            <person name="Chen Y.T."/>
            <person name="Lu C.W."/>
            <person name="Ko Y.C."/>
            <person name="Tang C.Y."/>
            <person name="Pan M.J."/>
            <person name="Tian Y.C."/>
            <person name="Chiu C.H."/>
            <person name="Hung C.C."/>
            <person name="Yang C.W."/>
        </authorList>
    </citation>
    <scope>NUCLEOTIDE SEQUENCE [LARGE SCALE GENOMIC DNA]</scope>
    <source>
        <strain evidence="1">LT 821</strain>
    </source>
</reference>
<name>K8Y3M8_9LEPT</name>
<evidence type="ECO:0000313" key="2">
    <source>
        <dbReference type="Proteomes" id="UP000035800"/>
    </source>
</evidence>
<evidence type="ECO:0000313" key="1">
    <source>
        <dbReference type="EMBL" id="EKT87596.1"/>
    </source>
</evidence>
<gene>
    <name evidence="1" type="ORF">LSS_07059</name>
</gene>
<protein>
    <submittedName>
        <fullName evidence="1">Uncharacterized protein</fullName>
    </submittedName>
</protein>
<dbReference type="PATRIC" id="fig|758847.3.peg.1481"/>
<reference evidence="1 2" key="2">
    <citation type="journal article" date="2014" name="Emerg. Microbes Infect.">
        <title>Potential impact on kidney infection: a whole-genome analysis of Leptospira santarosai serovar Shermani.</title>
        <authorList>
            <person name="Chou L.F."/>
            <person name="Chen T.W."/>
            <person name="Ko Y.C."/>
            <person name="Pan M.J."/>
            <person name="Tian Y.C."/>
            <person name="Chiu C.H."/>
            <person name="Tang P."/>
            <person name="Hung C.C."/>
            <person name="Yang C.W."/>
        </authorList>
    </citation>
    <scope>NUCLEOTIDE SEQUENCE</scope>
    <source>
        <strain evidence="1 2">LT 821</strain>
    </source>
</reference>
<dbReference type="EMBL" id="CP006694">
    <property type="protein sequence ID" value="EKT87596.1"/>
    <property type="molecule type" value="Genomic_DNA"/>
</dbReference>
<proteinExistence type="predicted"/>
<organism evidence="1 2">
    <name type="scientific">Leptospira santarosai serovar Shermani str. LT 821</name>
    <dbReference type="NCBI Taxonomy" id="758847"/>
    <lineage>
        <taxon>Bacteria</taxon>
        <taxon>Pseudomonadati</taxon>
        <taxon>Spirochaetota</taxon>
        <taxon>Spirochaetia</taxon>
        <taxon>Leptospirales</taxon>
        <taxon>Leptospiraceae</taxon>
        <taxon>Leptospira</taxon>
    </lineage>
</organism>
<dbReference type="KEGG" id="lst:LSS_07059"/>
<sequence length="40" mass="4992">MYYKRFFEIRLWYPNRSLMDSGIKPNFVKNGLDFLVFKTR</sequence>
<dbReference type="Proteomes" id="UP000035800">
    <property type="component" value="Chromosome I"/>
</dbReference>
<accession>K8Y3M8</accession>
<dbReference type="AlphaFoldDB" id="K8Y3M8"/>